<dbReference type="EMBL" id="JBHSBI010000029">
    <property type="protein sequence ID" value="MFC4013721.1"/>
    <property type="molecule type" value="Genomic_DNA"/>
</dbReference>
<keyword evidence="2" id="KW-0808">Transferase</keyword>
<evidence type="ECO:0000313" key="3">
    <source>
        <dbReference type="Proteomes" id="UP001595851"/>
    </source>
</evidence>
<proteinExistence type="predicted"/>
<dbReference type="Gene3D" id="3.40.50.150">
    <property type="entry name" value="Vaccinia Virus protein VP39"/>
    <property type="match status" value="1"/>
</dbReference>
<dbReference type="InterPro" id="IPR013216">
    <property type="entry name" value="Methyltransf_11"/>
</dbReference>
<dbReference type="EC" id="2.1.1.222" evidence="2"/>
<dbReference type="GO" id="GO:0102208">
    <property type="term" value="F:2-polyprenyl-6-hydroxyphenol methylase activity"/>
    <property type="evidence" value="ECO:0007669"/>
    <property type="project" value="UniProtKB-EC"/>
</dbReference>
<dbReference type="CDD" id="cd02440">
    <property type="entry name" value="AdoMet_MTases"/>
    <property type="match status" value="1"/>
</dbReference>
<evidence type="ECO:0000259" key="1">
    <source>
        <dbReference type="Pfam" id="PF08241"/>
    </source>
</evidence>
<protein>
    <submittedName>
        <fullName evidence="2">Class I SAM-dependent methyltransferase</fullName>
        <ecNumber evidence="2">2.1.1.222</ecNumber>
        <ecNumber evidence="2">2.1.1.64</ecNumber>
    </submittedName>
</protein>
<dbReference type="EC" id="2.1.1.64" evidence="2"/>
<comment type="caution">
    <text evidence="2">The sequence shown here is derived from an EMBL/GenBank/DDBJ whole genome shotgun (WGS) entry which is preliminary data.</text>
</comment>
<gene>
    <name evidence="2" type="ORF">ACFOY2_41295</name>
</gene>
<feature type="domain" description="Methyltransferase type 11" evidence="1">
    <location>
        <begin position="59"/>
        <end position="148"/>
    </location>
</feature>
<dbReference type="RefSeq" id="WP_379533574.1">
    <property type="nucleotide sequence ID" value="NZ_JBHSBI010000029.1"/>
</dbReference>
<reference evidence="3" key="1">
    <citation type="journal article" date="2019" name="Int. J. Syst. Evol. Microbiol.">
        <title>The Global Catalogue of Microorganisms (GCM) 10K type strain sequencing project: providing services to taxonomists for standard genome sequencing and annotation.</title>
        <authorList>
            <consortium name="The Broad Institute Genomics Platform"/>
            <consortium name="The Broad Institute Genome Sequencing Center for Infectious Disease"/>
            <person name="Wu L."/>
            <person name="Ma J."/>
        </authorList>
    </citation>
    <scope>NUCLEOTIDE SEQUENCE [LARGE SCALE GENOMIC DNA]</scope>
    <source>
        <strain evidence="3">TBRC 1276</strain>
    </source>
</reference>
<dbReference type="GO" id="GO:0032259">
    <property type="term" value="P:methylation"/>
    <property type="evidence" value="ECO:0007669"/>
    <property type="project" value="UniProtKB-KW"/>
</dbReference>
<name>A0ABV8GLM7_9ACTN</name>
<dbReference type="GO" id="GO:0061542">
    <property type="term" value="F:3-demethylubiquinol 3-O-methyltransferase activity"/>
    <property type="evidence" value="ECO:0007669"/>
    <property type="project" value="UniProtKB-EC"/>
</dbReference>
<dbReference type="Pfam" id="PF08241">
    <property type="entry name" value="Methyltransf_11"/>
    <property type="match status" value="1"/>
</dbReference>
<dbReference type="SUPFAM" id="SSF53335">
    <property type="entry name" value="S-adenosyl-L-methionine-dependent methyltransferases"/>
    <property type="match status" value="1"/>
</dbReference>
<dbReference type="InterPro" id="IPR029063">
    <property type="entry name" value="SAM-dependent_MTases_sf"/>
</dbReference>
<organism evidence="2 3">
    <name type="scientific">Nonomuraea purpurea</name>
    <dbReference type="NCBI Taxonomy" id="1849276"/>
    <lineage>
        <taxon>Bacteria</taxon>
        <taxon>Bacillati</taxon>
        <taxon>Actinomycetota</taxon>
        <taxon>Actinomycetes</taxon>
        <taxon>Streptosporangiales</taxon>
        <taxon>Streptosporangiaceae</taxon>
        <taxon>Nonomuraea</taxon>
    </lineage>
</organism>
<dbReference type="Proteomes" id="UP001595851">
    <property type="component" value="Unassembled WGS sequence"/>
</dbReference>
<keyword evidence="3" id="KW-1185">Reference proteome</keyword>
<accession>A0ABV8GLM7</accession>
<keyword evidence="2" id="KW-0489">Methyltransferase</keyword>
<sequence>MDAEEIQRRVRELEPWVNGFEYGGVRYAEGSSHDYLLSQDPEGRAEAFFAAFPEAGRILELGALEGADTVALARRPGTSVLAMEGRQENLSRAELVVEVFGLTNVELRLADVERLDFAELGAFDVVLCAGLMYHVREPWTLLENIASVAGGLYLSTHYWGTSEGLDALGGYAVKNVREGHPEPQARGLSVDVRWLDRPSLFAALKNAGFTEVEVLHERVSAEVCDIVAACRKEVVR</sequence>
<evidence type="ECO:0000313" key="2">
    <source>
        <dbReference type="EMBL" id="MFC4013721.1"/>
    </source>
</evidence>